<evidence type="ECO:0000256" key="7">
    <source>
        <dbReference type="RuleBase" id="RU363032"/>
    </source>
</evidence>
<organism evidence="9 10">
    <name type="scientific">Actinophytocola algeriensis</name>
    <dbReference type="NCBI Taxonomy" id="1768010"/>
    <lineage>
        <taxon>Bacteria</taxon>
        <taxon>Bacillati</taxon>
        <taxon>Actinomycetota</taxon>
        <taxon>Actinomycetes</taxon>
        <taxon>Pseudonocardiales</taxon>
        <taxon>Pseudonocardiaceae</taxon>
    </lineage>
</organism>
<dbReference type="CDD" id="cd06261">
    <property type="entry name" value="TM_PBP2"/>
    <property type="match status" value="1"/>
</dbReference>
<dbReference type="GO" id="GO:0005886">
    <property type="term" value="C:plasma membrane"/>
    <property type="evidence" value="ECO:0007669"/>
    <property type="project" value="UniProtKB-SubCell"/>
</dbReference>
<evidence type="ECO:0000256" key="1">
    <source>
        <dbReference type="ARBA" id="ARBA00004651"/>
    </source>
</evidence>
<evidence type="ECO:0000313" key="9">
    <source>
        <dbReference type="EMBL" id="MBB4912237.1"/>
    </source>
</evidence>
<dbReference type="GO" id="GO:0055085">
    <property type="term" value="P:transmembrane transport"/>
    <property type="evidence" value="ECO:0007669"/>
    <property type="project" value="InterPro"/>
</dbReference>
<name>A0A7W7VJ47_9PSEU</name>
<comment type="similarity">
    <text evidence="7">Belongs to the binding-protein-dependent transport system permease family.</text>
</comment>
<dbReference type="Gene3D" id="1.10.3720.10">
    <property type="entry name" value="MetI-like"/>
    <property type="match status" value="1"/>
</dbReference>
<keyword evidence="9" id="KW-0762">Sugar transport</keyword>
<dbReference type="Pfam" id="PF00528">
    <property type="entry name" value="BPD_transp_1"/>
    <property type="match status" value="1"/>
</dbReference>
<feature type="transmembrane region" description="Helical" evidence="7">
    <location>
        <begin position="255"/>
        <end position="274"/>
    </location>
</feature>
<comment type="subcellular location">
    <subcellularLocation>
        <location evidence="1 7">Cell membrane</location>
        <topology evidence="1 7">Multi-pass membrane protein</topology>
    </subcellularLocation>
</comment>
<proteinExistence type="inferred from homology"/>
<reference evidence="9 10" key="1">
    <citation type="submission" date="2020-08" db="EMBL/GenBank/DDBJ databases">
        <title>Genomic Encyclopedia of Type Strains, Phase III (KMG-III): the genomes of soil and plant-associated and newly described type strains.</title>
        <authorList>
            <person name="Whitman W."/>
        </authorList>
    </citation>
    <scope>NUCLEOTIDE SEQUENCE [LARGE SCALE GENOMIC DNA]</scope>
    <source>
        <strain evidence="9 10">CECT 8960</strain>
    </source>
</reference>
<evidence type="ECO:0000256" key="5">
    <source>
        <dbReference type="ARBA" id="ARBA00022989"/>
    </source>
</evidence>
<evidence type="ECO:0000256" key="2">
    <source>
        <dbReference type="ARBA" id="ARBA00022448"/>
    </source>
</evidence>
<dbReference type="PANTHER" id="PTHR43744:SF9">
    <property type="entry name" value="POLYGALACTURONAN_RHAMNOGALACTURONAN TRANSPORT SYSTEM PERMEASE PROTEIN YTCP"/>
    <property type="match status" value="1"/>
</dbReference>
<feature type="transmembrane region" description="Helical" evidence="7">
    <location>
        <begin position="71"/>
        <end position="99"/>
    </location>
</feature>
<keyword evidence="5 7" id="KW-1133">Transmembrane helix</keyword>
<dbReference type="PROSITE" id="PS50928">
    <property type="entry name" value="ABC_TM1"/>
    <property type="match status" value="1"/>
</dbReference>
<keyword evidence="3" id="KW-1003">Cell membrane</keyword>
<evidence type="ECO:0000256" key="6">
    <source>
        <dbReference type="ARBA" id="ARBA00023136"/>
    </source>
</evidence>
<dbReference type="EMBL" id="JACHJQ010000012">
    <property type="protein sequence ID" value="MBB4912237.1"/>
    <property type="molecule type" value="Genomic_DNA"/>
</dbReference>
<dbReference type="InterPro" id="IPR035906">
    <property type="entry name" value="MetI-like_sf"/>
</dbReference>
<sequence length="289" mass="30881">MSVALTPARPATRAAKGLVLTVCCLVVILPFLAVVSTSLADESQVAAAGGYVLWPERPSFYAYEAIFDGGVVTRALLVSVGVTVVGASLSLACTALLAYGLSRPGSFGSRPILMVVLFSVLFSPGIIPMYLTVKELGLLDSYWALILSALINGFNVIVMRAFFLELPQELLDAAKIDGASELTILVRIVLPLSKAVVAVIGLFYAVAYWNNFFSALLYITDNSKYPLSLILRTYVVDNATIGTGDATQVPPQQSLQMAMLVVSILPILLVYPFLQKHFAKGIMIGAVKG</sequence>
<feature type="domain" description="ABC transmembrane type-1" evidence="8">
    <location>
        <begin position="76"/>
        <end position="274"/>
    </location>
</feature>
<evidence type="ECO:0000259" key="8">
    <source>
        <dbReference type="PROSITE" id="PS50928"/>
    </source>
</evidence>
<protein>
    <submittedName>
        <fullName evidence="9">Multiple sugar transport system permease protein/putative aldouronate transport system permease protein</fullName>
    </submittedName>
</protein>
<feature type="transmembrane region" description="Helical" evidence="7">
    <location>
        <begin position="111"/>
        <end position="130"/>
    </location>
</feature>
<evidence type="ECO:0000313" key="10">
    <source>
        <dbReference type="Proteomes" id="UP000520767"/>
    </source>
</evidence>
<keyword evidence="10" id="KW-1185">Reference proteome</keyword>
<dbReference type="RefSeq" id="WP_184816243.1">
    <property type="nucleotide sequence ID" value="NZ_JACHJQ010000012.1"/>
</dbReference>
<dbReference type="SUPFAM" id="SSF161098">
    <property type="entry name" value="MetI-like"/>
    <property type="match status" value="1"/>
</dbReference>
<feature type="transmembrane region" description="Helical" evidence="7">
    <location>
        <begin position="184"/>
        <end position="209"/>
    </location>
</feature>
<keyword evidence="4 7" id="KW-0812">Transmembrane</keyword>
<gene>
    <name evidence="9" type="ORF">FHR82_008508</name>
</gene>
<dbReference type="AlphaFoldDB" id="A0A7W7VJ47"/>
<evidence type="ECO:0000256" key="3">
    <source>
        <dbReference type="ARBA" id="ARBA00022475"/>
    </source>
</evidence>
<feature type="transmembrane region" description="Helical" evidence="7">
    <location>
        <begin position="142"/>
        <end position="163"/>
    </location>
</feature>
<comment type="caution">
    <text evidence="9">The sequence shown here is derived from an EMBL/GenBank/DDBJ whole genome shotgun (WGS) entry which is preliminary data.</text>
</comment>
<dbReference type="InterPro" id="IPR000515">
    <property type="entry name" value="MetI-like"/>
</dbReference>
<keyword evidence="6 7" id="KW-0472">Membrane</keyword>
<keyword evidence="2 7" id="KW-0813">Transport</keyword>
<accession>A0A7W7VJ47</accession>
<evidence type="ECO:0000256" key="4">
    <source>
        <dbReference type="ARBA" id="ARBA00022692"/>
    </source>
</evidence>
<dbReference type="Proteomes" id="UP000520767">
    <property type="component" value="Unassembled WGS sequence"/>
</dbReference>
<dbReference type="PANTHER" id="PTHR43744">
    <property type="entry name" value="ABC TRANSPORTER PERMEASE PROTEIN MG189-RELATED-RELATED"/>
    <property type="match status" value="1"/>
</dbReference>